<dbReference type="EMBL" id="SGWV01000010">
    <property type="protein sequence ID" value="RZS53299.1"/>
    <property type="molecule type" value="Genomic_DNA"/>
</dbReference>
<dbReference type="Pfam" id="PF13401">
    <property type="entry name" value="AAA_22"/>
    <property type="match status" value="1"/>
</dbReference>
<protein>
    <submittedName>
        <fullName evidence="2">AAA domain-containing protein</fullName>
    </submittedName>
</protein>
<comment type="caution">
    <text evidence="2">The sequence shown here is derived from an EMBL/GenBank/DDBJ whole genome shotgun (WGS) entry which is preliminary data.</text>
</comment>
<sequence>MVLMISEPKRRPEEVFTPRGEFNPRMYTPRTSLESDFRTKLRQSSHLVLYGESGCGKSWLYRSFFSQNAVMFKIVNLADASRNGKITPEILRAVNPAPGGQLTGYDTKKSAGGGLPGVATAVLEQTNKYIVPADDPLRAAISLFRAQAGAGAAFLVFDNLERIFEKPALMEELADIITLADDDAFLQHKVRFLIVGVPSGVREYFARTPSHRTVSNRLLELQEVSRMSQQEAEALVVRGFEGELEYKIEAVDRFDIIRHIEWATDRIPQAMQEYCLQLAFVGEATRTVTKVMLEQADDVWLKSSLSSAYTVVEGQLNERDTRVQRRNQVLYVLGRMDGEEFKAAQVEAKVRTLFYPNEPSATIGGVPNALSELALTGGAGAVLRKTPKGDAYMFLDPQYRMCIRVMLKLGANNAVEKIASSKI</sequence>
<organism evidence="2 3">
    <name type="scientific">Sphaerotilus mobilis</name>
    <dbReference type="NCBI Taxonomy" id="47994"/>
    <lineage>
        <taxon>Bacteria</taxon>
        <taxon>Pseudomonadati</taxon>
        <taxon>Pseudomonadota</taxon>
        <taxon>Betaproteobacteria</taxon>
        <taxon>Burkholderiales</taxon>
        <taxon>Sphaerotilaceae</taxon>
        <taxon>Sphaerotilus</taxon>
    </lineage>
</organism>
<dbReference type="OrthoDB" id="9783370at2"/>
<dbReference type="SUPFAM" id="SSF52540">
    <property type="entry name" value="P-loop containing nucleoside triphosphate hydrolases"/>
    <property type="match status" value="1"/>
</dbReference>
<dbReference type="GO" id="GO:0016887">
    <property type="term" value="F:ATP hydrolysis activity"/>
    <property type="evidence" value="ECO:0007669"/>
    <property type="project" value="InterPro"/>
</dbReference>
<proteinExistence type="predicted"/>
<evidence type="ECO:0000313" key="2">
    <source>
        <dbReference type="EMBL" id="RZS53299.1"/>
    </source>
</evidence>
<dbReference type="InterPro" id="IPR049945">
    <property type="entry name" value="AAA_22"/>
</dbReference>
<keyword evidence="3" id="KW-1185">Reference proteome</keyword>
<dbReference type="InterPro" id="IPR027417">
    <property type="entry name" value="P-loop_NTPase"/>
</dbReference>
<accession>A0A4Q7LIR4</accession>
<feature type="domain" description="ORC1/DEAH AAA+ ATPase" evidence="1">
    <location>
        <begin position="43"/>
        <end position="204"/>
    </location>
</feature>
<dbReference type="Proteomes" id="UP000293433">
    <property type="component" value="Unassembled WGS sequence"/>
</dbReference>
<evidence type="ECO:0000313" key="3">
    <source>
        <dbReference type="Proteomes" id="UP000293433"/>
    </source>
</evidence>
<name>A0A4Q7LIR4_9BURK</name>
<evidence type="ECO:0000259" key="1">
    <source>
        <dbReference type="Pfam" id="PF13401"/>
    </source>
</evidence>
<gene>
    <name evidence="2" type="ORF">EV685_2927</name>
</gene>
<dbReference type="AlphaFoldDB" id="A0A4Q7LIR4"/>
<reference evidence="2 3" key="1">
    <citation type="submission" date="2019-02" db="EMBL/GenBank/DDBJ databases">
        <title>Genomic Encyclopedia of Type Strains, Phase IV (KMG-IV): sequencing the most valuable type-strain genomes for metagenomic binning, comparative biology and taxonomic classification.</title>
        <authorList>
            <person name="Goeker M."/>
        </authorList>
    </citation>
    <scope>NUCLEOTIDE SEQUENCE [LARGE SCALE GENOMIC DNA]</scope>
    <source>
        <strain evidence="2 3">DSM 10617</strain>
    </source>
</reference>